<dbReference type="PROSITE" id="PS51843">
    <property type="entry name" value="NR_LBD"/>
    <property type="match status" value="1"/>
</dbReference>
<dbReference type="InterPro" id="IPR013088">
    <property type="entry name" value="Znf_NHR/GATA"/>
</dbReference>
<evidence type="ECO:0000259" key="10">
    <source>
        <dbReference type="PROSITE" id="PS51030"/>
    </source>
</evidence>
<evidence type="ECO:0000256" key="3">
    <source>
        <dbReference type="ARBA" id="ARBA00022833"/>
    </source>
</evidence>
<dbReference type="SUPFAM" id="SSF48508">
    <property type="entry name" value="Nuclear receptor ligand-binding domain"/>
    <property type="match status" value="1"/>
</dbReference>
<feature type="domain" description="Nuclear receptor" evidence="10">
    <location>
        <begin position="10"/>
        <end position="86"/>
    </location>
</feature>
<organism evidence="12 13">
    <name type="scientific">Pristionchus mayeri</name>
    <dbReference type="NCBI Taxonomy" id="1317129"/>
    <lineage>
        <taxon>Eukaryota</taxon>
        <taxon>Metazoa</taxon>
        <taxon>Ecdysozoa</taxon>
        <taxon>Nematoda</taxon>
        <taxon>Chromadorea</taxon>
        <taxon>Rhabditida</taxon>
        <taxon>Rhabditina</taxon>
        <taxon>Diplogasteromorpha</taxon>
        <taxon>Diplogasteroidea</taxon>
        <taxon>Neodiplogasteridae</taxon>
        <taxon>Pristionchus</taxon>
    </lineage>
</organism>
<dbReference type="Proteomes" id="UP001328107">
    <property type="component" value="Unassembled WGS sequence"/>
</dbReference>
<gene>
    <name evidence="12" type="ORF">PMAYCL1PPCAC_16833</name>
</gene>
<evidence type="ECO:0000313" key="12">
    <source>
        <dbReference type="EMBL" id="GMR46638.1"/>
    </source>
</evidence>
<dbReference type="GO" id="GO:0005634">
    <property type="term" value="C:nucleus"/>
    <property type="evidence" value="ECO:0007669"/>
    <property type="project" value="TreeGrafter"/>
</dbReference>
<dbReference type="SMART" id="SM00399">
    <property type="entry name" value="ZnF_C4"/>
    <property type="match status" value="1"/>
</dbReference>
<keyword evidence="7" id="KW-0675">Receptor</keyword>
<evidence type="ECO:0000256" key="1">
    <source>
        <dbReference type="ARBA" id="ARBA00022723"/>
    </source>
</evidence>
<dbReference type="Gene3D" id="1.10.565.10">
    <property type="entry name" value="Retinoid X Receptor"/>
    <property type="match status" value="1"/>
</dbReference>
<keyword evidence="1" id="KW-0479">Metal-binding</keyword>
<dbReference type="InterPro" id="IPR035500">
    <property type="entry name" value="NHR-like_dom_sf"/>
</dbReference>
<dbReference type="InterPro" id="IPR001628">
    <property type="entry name" value="Znf_hrmn_rcpt"/>
</dbReference>
<keyword evidence="4" id="KW-0805">Transcription regulation</keyword>
<evidence type="ECO:0000256" key="5">
    <source>
        <dbReference type="ARBA" id="ARBA00023125"/>
    </source>
</evidence>
<evidence type="ECO:0000313" key="13">
    <source>
        <dbReference type="Proteomes" id="UP001328107"/>
    </source>
</evidence>
<protein>
    <recommendedName>
        <fullName evidence="14">Nuclear receptor</fullName>
    </recommendedName>
</protein>
<name>A0AAN5CLJ0_9BILA</name>
<dbReference type="PANTHER" id="PTHR46011:SF6">
    <property type="entry name" value="HIGH ZINC ACTIVATED NUCLEAR RECEPTOR PROTEIN"/>
    <property type="match status" value="1"/>
</dbReference>
<keyword evidence="8" id="KW-0539">Nucleus</keyword>
<evidence type="ECO:0000256" key="7">
    <source>
        <dbReference type="ARBA" id="ARBA00023170"/>
    </source>
</evidence>
<evidence type="ECO:0000259" key="11">
    <source>
        <dbReference type="PROSITE" id="PS51843"/>
    </source>
</evidence>
<evidence type="ECO:0008006" key="14">
    <source>
        <dbReference type="Google" id="ProtNLM"/>
    </source>
</evidence>
<evidence type="ECO:0000256" key="6">
    <source>
        <dbReference type="ARBA" id="ARBA00023163"/>
    </source>
</evidence>
<proteinExistence type="predicted"/>
<evidence type="ECO:0000256" key="2">
    <source>
        <dbReference type="ARBA" id="ARBA00022771"/>
    </source>
</evidence>
<keyword evidence="3" id="KW-0862">Zinc</keyword>
<dbReference type="Pfam" id="PF00104">
    <property type="entry name" value="Hormone_recep"/>
    <property type="match status" value="1"/>
</dbReference>
<feature type="domain" description="NR LBD" evidence="11">
    <location>
        <begin position="103"/>
        <end position="371"/>
    </location>
</feature>
<keyword evidence="2" id="KW-0863">Zinc-finger</keyword>
<dbReference type="GO" id="GO:0043565">
    <property type="term" value="F:sequence-specific DNA binding"/>
    <property type="evidence" value="ECO:0007669"/>
    <property type="project" value="InterPro"/>
</dbReference>
<dbReference type="AlphaFoldDB" id="A0AAN5CLJ0"/>
<evidence type="ECO:0000256" key="4">
    <source>
        <dbReference type="ARBA" id="ARBA00023015"/>
    </source>
</evidence>
<dbReference type="EMBL" id="BTRK01000004">
    <property type="protein sequence ID" value="GMR46638.1"/>
    <property type="molecule type" value="Genomic_DNA"/>
</dbReference>
<sequence length="371" mass="43130">MSTAGVEPSDKRCLICTVPIRFTRLGAHACRACAAFFKRSKITGKKLICRKGDNQCVFRKHEKFMCRSCRFEKCVELGMEYSPVAREAEEDNSDDQPSPSQPQPDTLLEEIKTAYEKSFKRRLDNEQEVVKQHRLARWEHPTGAAEEFYVSSLSSFMDMFPTIIREIVTVFEQVLPFIKDLIIEEKAALFQDFIGKFVLVEGFYRSFVYIREQYAFFASLITCIDGLNMDQWIRDEDLVERRADFRKFVVNYSDEYGKLLTPLFTIEQFTEREFFALLILGFCDIDLSLDLPDKIFDTLESIRSRMFAELQDYYKNEEMVADVSSRMGMLMTVAHSTSQEAGLLMNEEYRTYAALFDICSGDSLLQEILFQ</sequence>
<dbReference type="GO" id="GO:0008270">
    <property type="term" value="F:zinc ion binding"/>
    <property type="evidence" value="ECO:0007669"/>
    <property type="project" value="UniProtKB-KW"/>
</dbReference>
<dbReference type="PROSITE" id="PS51030">
    <property type="entry name" value="NUCLEAR_REC_DBD_2"/>
    <property type="match status" value="1"/>
</dbReference>
<accession>A0AAN5CLJ0</accession>
<dbReference type="Gene3D" id="3.30.50.10">
    <property type="entry name" value="Erythroid Transcription Factor GATA-1, subunit A"/>
    <property type="match status" value="1"/>
</dbReference>
<dbReference type="SUPFAM" id="SSF57716">
    <property type="entry name" value="Glucocorticoid receptor-like (DNA-binding domain)"/>
    <property type="match status" value="1"/>
</dbReference>
<dbReference type="PANTHER" id="PTHR46011">
    <property type="entry name" value="NUCLEAR HORMONE RECEPTOR FAMILY MEMBER NHR-86-RELATED"/>
    <property type="match status" value="1"/>
</dbReference>
<evidence type="ECO:0000256" key="9">
    <source>
        <dbReference type="SAM" id="MobiDB-lite"/>
    </source>
</evidence>
<evidence type="ECO:0000256" key="8">
    <source>
        <dbReference type="ARBA" id="ARBA00023242"/>
    </source>
</evidence>
<feature type="region of interest" description="Disordered" evidence="9">
    <location>
        <begin position="86"/>
        <end position="106"/>
    </location>
</feature>
<keyword evidence="13" id="KW-1185">Reference proteome</keyword>
<keyword evidence="5" id="KW-0238">DNA-binding</keyword>
<reference evidence="13" key="1">
    <citation type="submission" date="2022-10" db="EMBL/GenBank/DDBJ databases">
        <title>Genome assembly of Pristionchus species.</title>
        <authorList>
            <person name="Yoshida K."/>
            <person name="Sommer R.J."/>
        </authorList>
    </citation>
    <scope>NUCLEOTIDE SEQUENCE [LARGE SCALE GENOMIC DNA]</scope>
    <source>
        <strain evidence="13">RS5460</strain>
    </source>
</reference>
<comment type="caution">
    <text evidence="12">The sequence shown here is derived from an EMBL/GenBank/DDBJ whole genome shotgun (WGS) entry which is preliminary data.</text>
</comment>
<keyword evidence="6" id="KW-0804">Transcription</keyword>
<dbReference type="GO" id="GO:0003700">
    <property type="term" value="F:DNA-binding transcription factor activity"/>
    <property type="evidence" value="ECO:0007669"/>
    <property type="project" value="InterPro"/>
</dbReference>
<dbReference type="InterPro" id="IPR000536">
    <property type="entry name" value="Nucl_hrmn_rcpt_lig-bd"/>
</dbReference>
<dbReference type="Pfam" id="PF00105">
    <property type="entry name" value="zf-C4"/>
    <property type="match status" value="1"/>
</dbReference>